<protein>
    <submittedName>
        <fullName evidence="1">Minor tail protein</fullName>
    </submittedName>
</protein>
<dbReference type="RefSeq" id="YP_009815928.1">
    <property type="nucleotide sequence ID" value="NC_048101.1"/>
</dbReference>
<evidence type="ECO:0000313" key="2">
    <source>
        <dbReference type="Proteomes" id="UP000279037"/>
    </source>
</evidence>
<gene>
    <name evidence="1" type="primary">24</name>
    <name evidence="1" type="ORF">PBI_GOODMAN_24</name>
</gene>
<reference evidence="1 2" key="1">
    <citation type="submission" date="2018-10" db="EMBL/GenBank/DDBJ databases">
        <authorList>
            <person name="Garlena R.A."/>
            <person name="Russell D.A."/>
            <person name="Pope W.H."/>
            <person name="Jacobs-Sera D."/>
            <person name="Hatfull G.F."/>
        </authorList>
    </citation>
    <scope>NUCLEOTIDE SEQUENCE [LARGE SCALE GENOMIC DNA]</scope>
</reference>
<name>A0A3G3LZH8_9CAUD</name>
<dbReference type="Proteomes" id="UP000279037">
    <property type="component" value="Segment"/>
</dbReference>
<accession>A0A3G3LZH8</accession>
<dbReference type="GeneID" id="55007161"/>
<sequence>MAENSWPFYGAETNETQFSKWARTLADNGIATGLAITAGAGMSVTLGVGNGLVRGLFYENTTALNKAVTAAPATAGQTRKDYLILKLDQGTNAITFVVEAGSANTSGGTLPTLQQDETIYEFPIGILSVASGVAAITNAMITELRPGIGNRILVNTEARKPSASSASGALFFNTTTKQIEYSDGASWSGLITVDILTGILGVGKGGTGVTTYKALREALDIYVQPTAPAHKAGRVWIPGTALA</sequence>
<proteinExistence type="predicted"/>
<dbReference type="KEGG" id="vg:55007161"/>
<organism evidence="1 2">
    <name type="scientific">Microbacterium phage Goodman</name>
    <dbReference type="NCBI Taxonomy" id="2484206"/>
    <lineage>
        <taxon>Viruses</taxon>
        <taxon>Duplodnaviria</taxon>
        <taxon>Heunggongvirae</taxon>
        <taxon>Uroviricota</taxon>
        <taxon>Caudoviricetes</taxon>
        <taxon>Goodmanvirus</taxon>
        <taxon>Goodmanvirus goodman</taxon>
    </lineage>
</organism>
<dbReference type="EMBL" id="MK016495">
    <property type="protein sequence ID" value="AYQ99480.1"/>
    <property type="molecule type" value="Genomic_DNA"/>
</dbReference>
<keyword evidence="2" id="KW-1185">Reference proteome</keyword>
<evidence type="ECO:0000313" key="1">
    <source>
        <dbReference type="EMBL" id="AYQ99480.1"/>
    </source>
</evidence>